<keyword evidence="3" id="KW-1185">Reference proteome</keyword>
<dbReference type="Proteomes" id="UP000078046">
    <property type="component" value="Unassembled WGS sequence"/>
</dbReference>
<evidence type="ECO:0000259" key="1">
    <source>
        <dbReference type="Pfam" id="PF15084"/>
    </source>
</evidence>
<reference evidence="2 3" key="1">
    <citation type="submission" date="2016-04" db="EMBL/GenBank/DDBJ databases">
        <title>The genome of Intoshia linei affirms orthonectids as highly simplified spiralians.</title>
        <authorList>
            <person name="Mikhailov K.V."/>
            <person name="Slusarev G.S."/>
            <person name="Nikitin M.A."/>
            <person name="Logacheva M.D."/>
            <person name="Penin A."/>
            <person name="Aleoshin V."/>
            <person name="Panchin Y.V."/>
        </authorList>
    </citation>
    <scope>NUCLEOTIDE SEQUENCE [LARGE SCALE GENOMIC DNA]</scope>
    <source>
        <strain evidence="2">Intl2013</strain>
        <tissue evidence="2">Whole animal</tissue>
    </source>
</reference>
<feature type="non-terminal residue" evidence="2">
    <location>
        <position position="1039"/>
    </location>
</feature>
<organism evidence="2 3">
    <name type="scientific">Intoshia linei</name>
    <dbReference type="NCBI Taxonomy" id="1819745"/>
    <lineage>
        <taxon>Eukaryota</taxon>
        <taxon>Metazoa</taxon>
        <taxon>Spiralia</taxon>
        <taxon>Lophotrochozoa</taxon>
        <taxon>Mesozoa</taxon>
        <taxon>Orthonectida</taxon>
        <taxon>Rhopaluridae</taxon>
        <taxon>Intoshia</taxon>
    </lineage>
</organism>
<dbReference type="Pfam" id="PF15084">
    <property type="entry name" value="DUF4550"/>
    <property type="match status" value="1"/>
</dbReference>
<accession>A0A177B004</accession>
<dbReference type="OrthoDB" id="188352at2759"/>
<proteinExistence type="predicted"/>
<dbReference type="PANTHER" id="PTHR33667:SF7">
    <property type="entry name" value="RIKEN CDNA 1810020O05 GENE"/>
    <property type="match status" value="1"/>
</dbReference>
<dbReference type="InterPro" id="IPR027876">
    <property type="entry name" value="DUF4550"/>
</dbReference>
<name>A0A177B004_9BILA</name>
<dbReference type="AlphaFoldDB" id="A0A177B004"/>
<feature type="domain" description="DUF4550" evidence="1">
    <location>
        <begin position="50"/>
        <end position="142"/>
    </location>
</feature>
<dbReference type="PANTHER" id="PTHR33667">
    <property type="entry name" value="SI:DKEY-57N24.6"/>
    <property type="match status" value="1"/>
</dbReference>
<gene>
    <name evidence="2" type="ORF">A3Q56_05215</name>
</gene>
<comment type="caution">
    <text evidence="2">The sequence shown here is derived from an EMBL/GenBank/DDBJ whole genome shotgun (WGS) entry which is preliminary data.</text>
</comment>
<sequence>MKLGHTYPVNFNVTISVATSKQEASLIDKDAFNDRKFRTASSDQQITPKYLSVQYNLFDKSVDAQVDVIYTSNNAKVFINEQEPRIIRTWNNKDLNWISVNHIHQVEMNREKIIKLAKHVMNAKICDGKMALMKKTRSDRFKNLINKDILEEENMSQVLLKEQCDIYLEKVHKSEVLNNPLPLFTRNKLSIDGNVCYSEVSRHSTDFNITTSADTEVNSDDKEKSRSDQFDVTEFIQVPLTQRHQNMSNISYGQLANLAGIDHPNELLDKRERNKSVLKHYEDTSSKNPSDIKKLKNKKTDSTIKSLPVQKDFVANIQMRSHMQNIPKNKLINTATVSTNYAEFFYGKQVIMIRLSKTNSSIKDAFVTISIDRNLLSEDLCNSLNPMIIVVKSVKNIISNKDILTKSQTPIYVKYNLLDTENTTKIKEAEQNIYFEDYNVILTGLYNKKSLKELFLNNYLVFKIFDREIASIEKKQIGSIFGECDGDKDISKSNIIKDLVIEQKKYEENVKNTKRYGIARIDLSHFYYGCNIISEKLAIFNVSLDKNTKNMKKSTNSKFDWYFSKYSDNKLLSEHVDYITTGSSISVKLKLSKPIQFVQIENELQPHPYSKIVILFDMKCSDEKFMKIFCSMVEKVLHFNDHWFTVEMKWKFKQICEKLDKIKTEAKDFENCINGFSIISKKFSLILLEGNYESIHEMFEFYISLKEFYMIKKKIKILYNSEINYKTKMYPQLYLLNEIVDIDSNAKNLFNSIIKNSNKFNNSKDSNLINSCVLKINKLMQCNNFRSVQLDNLLISNQEYETIKTKYHEQNSEILENISNYFNGAKSIPILREEMIESNLNKSDNYIYSRGITKKRNVRNYHLENLAVIQYLSDINVKNLHFYYDENLYREGPDAIKEAMINKLKIISGYKYRIYQFGNYMSGTFPIKKMKKPIFVEKKINPFRNSISRTLDSLNQHSIRNMYNDYVSSGIMNDAGEFVKLERCPFEWDKRHLDWNNWSTVPKERYTKNCIHISDYSNEFKKMNLVKKSNFKNQVKKKI</sequence>
<dbReference type="EMBL" id="LWCA01000754">
    <property type="protein sequence ID" value="OAF67062.1"/>
    <property type="molecule type" value="Genomic_DNA"/>
</dbReference>
<evidence type="ECO:0000313" key="3">
    <source>
        <dbReference type="Proteomes" id="UP000078046"/>
    </source>
</evidence>
<evidence type="ECO:0000313" key="2">
    <source>
        <dbReference type="EMBL" id="OAF67062.1"/>
    </source>
</evidence>
<protein>
    <recommendedName>
        <fullName evidence="1">DUF4550 domain-containing protein</fullName>
    </recommendedName>
</protein>